<protein>
    <submittedName>
        <fullName evidence="1">Uncharacterized protein</fullName>
    </submittedName>
</protein>
<dbReference type="Proteomes" id="UP000199662">
    <property type="component" value="Unassembled WGS sequence"/>
</dbReference>
<dbReference type="AlphaFoldDB" id="A0A1H7CI73"/>
<reference evidence="1 2" key="1">
    <citation type="submission" date="2016-10" db="EMBL/GenBank/DDBJ databases">
        <authorList>
            <person name="de Groot N.N."/>
        </authorList>
    </citation>
    <scope>NUCLEOTIDE SEQUENCE [LARGE SCALE GENOMIC DNA]</scope>
    <source>
        <strain evidence="1 2">DSM 2179</strain>
    </source>
</reference>
<name>A0A1H7CI73_9FIRM</name>
<proteinExistence type="predicted"/>
<accession>A0A1H7CI73</accession>
<organism evidence="1 2">
    <name type="scientific">Propionispira arboris</name>
    <dbReference type="NCBI Taxonomy" id="84035"/>
    <lineage>
        <taxon>Bacteria</taxon>
        <taxon>Bacillati</taxon>
        <taxon>Bacillota</taxon>
        <taxon>Negativicutes</taxon>
        <taxon>Selenomonadales</taxon>
        <taxon>Selenomonadaceae</taxon>
        <taxon>Propionispira</taxon>
    </lineage>
</organism>
<dbReference type="RefSeq" id="WP_091834422.1">
    <property type="nucleotide sequence ID" value="NZ_FNZK01000020.1"/>
</dbReference>
<keyword evidence="2" id="KW-1185">Reference proteome</keyword>
<gene>
    <name evidence="1" type="ORF">SAMN05660742_12066</name>
</gene>
<sequence length="180" mass="21636">MDIRQLFVLEQKKEEKILLLDKWDQKFNEQITAFKKTIFAEFDAFFENNNFPFTLTEETPTKHIMSYKEHTIILENTANKYNNLQFHLSLRFAFDIKENIIKINYIPQHSPSWQNEIAHTENASDLEKIIVSDLNKINKEIFLIEHQLNNLDTLSWRFNYPKPYYTSISNLLKYLLLENN</sequence>
<evidence type="ECO:0000313" key="2">
    <source>
        <dbReference type="Proteomes" id="UP000199662"/>
    </source>
</evidence>
<dbReference type="EMBL" id="FNZK01000020">
    <property type="protein sequence ID" value="SEJ86340.1"/>
    <property type="molecule type" value="Genomic_DNA"/>
</dbReference>
<evidence type="ECO:0000313" key="1">
    <source>
        <dbReference type="EMBL" id="SEJ86340.1"/>
    </source>
</evidence>